<feature type="region of interest" description="Disordered" evidence="1">
    <location>
        <begin position="39"/>
        <end position="59"/>
    </location>
</feature>
<proteinExistence type="predicted"/>
<reference evidence="2 3" key="1">
    <citation type="submission" date="2017-06" db="EMBL/GenBank/DDBJ databases">
        <title>Ant-infecting Ophiocordyceps genomes reveal a high diversity of potential behavioral manipulation genes and a possible major role for enterotoxins.</title>
        <authorList>
            <person name="De Bekker C."/>
            <person name="Evans H.C."/>
            <person name="Brachmann A."/>
            <person name="Hughes D.P."/>
        </authorList>
    </citation>
    <scope>NUCLEOTIDE SEQUENCE [LARGE SCALE GENOMIC DNA]</scope>
    <source>
        <strain evidence="2 3">1348a</strain>
    </source>
</reference>
<evidence type="ECO:0000313" key="3">
    <source>
        <dbReference type="Proteomes" id="UP000224854"/>
    </source>
</evidence>
<keyword evidence="3" id="KW-1185">Reference proteome</keyword>
<evidence type="ECO:0000313" key="2">
    <source>
        <dbReference type="EMBL" id="PHH68958.1"/>
    </source>
</evidence>
<dbReference type="AlphaFoldDB" id="A0A2C5XSS7"/>
<protein>
    <submittedName>
        <fullName evidence="2">Uncharacterized protein</fullName>
    </submittedName>
</protein>
<name>A0A2C5XSS7_9HYPO</name>
<accession>A0A2C5XSS7</accession>
<gene>
    <name evidence="2" type="ORF">CDD82_163</name>
</gene>
<feature type="compositionally biased region" description="Low complexity" evidence="1">
    <location>
        <begin position="46"/>
        <end position="55"/>
    </location>
</feature>
<sequence length="150" mass="16943">MAFGPTTRRSSSATSLTSIWSWASGEDRMMAQPNQDLWQAAKTHSRQNSSASSRSCEGMSADETRELWKCMLQLQRQYSCYKSTRIDLAASAGQEADGLMPNRFIIDTLNNSVVHLPKEAREMLDQRLQPASRCAAAPKTKSKRKFWSRH</sequence>
<dbReference type="EMBL" id="NJEU01001024">
    <property type="protein sequence ID" value="PHH68958.1"/>
    <property type="molecule type" value="Genomic_DNA"/>
</dbReference>
<comment type="caution">
    <text evidence="2">The sequence shown here is derived from an EMBL/GenBank/DDBJ whole genome shotgun (WGS) entry which is preliminary data.</text>
</comment>
<evidence type="ECO:0000256" key="1">
    <source>
        <dbReference type="SAM" id="MobiDB-lite"/>
    </source>
</evidence>
<organism evidence="2 3">
    <name type="scientific">Ophiocordyceps australis</name>
    <dbReference type="NCBI Taxonomy" id="1399860"/>
    <lineage>
        <taxon>Eukaryota</taxon>
        <taxon>Fungi</taxon>
        <taxon>Dikarya</taxon>
        <taxon>Ascomycota</taxon>
        <taxon>Pezizomycotina</taxon>
        <taxon>Sordariomycetes</taxon>
        <taxon>Hypocreomycetidae</taxon>
        <taxon>Hypocreales</taxon>
        <taxon>Ophiocordycipitaceae</taxon>
        <taxon>Ophiocordyceps</taxon>
    </lineage>
</organism>
<dbReference type="OrthoDB" id="3553044at2759"/>
<dbReference type="Proteomes" id="UP000224854">
    <property type="component" value="Unassembled WGS sequence"/>
</dbReference>